<dbReference type="InterPro" id="IPR050743">
    <property type="entry name" value="2-oxoacid_DH_E2_comp"/>
</dbReference>
<dbReference type="InterPro" id="IPR023213">
    <property type="entry name" value="CAT-like_dom_sf"/>
</dbReference>
<keyword evidence="11" id="KW-1185">Reference proteome</keyword>
<evidence type="ECO:0000256" key="3">
    <source>
        <dbReference type="ARBA" id="ARBA00011484"/>
    </source>
</evidence>
<dbReference type="SUPFAM" id="SSF52777">
    <property type="entry name" value="CoA-dependent acyltransferases"/>
    <property type="match status" value="1"/>
</dbReference>
<feature type="domain" description="Lipoyl-binding" evidence="8">
    <location>
        <begin position="1"/>
        <end position="76"/>
    </location>
</feature>
<comment type="cofactor">
    <cofactor evidence="1 7">
        <name>(R)-lipoate</name>
        <dbReference type="ChEBI" id="CHEBI:83088"/>
    </cofactor>
</comment>
<dbReference type="EC" id="2.3.1.-" evidence="7"/>
<evidence type="ECO:0000256" key="7">
    <source>
        <dbReference type="RuleBase" id="RU003423"/>
    </source>
</evidence>
<keyword evidence="6 7" id="KW-0012">Acyltransferase</keyword>
<dbReference type="InterPro" id="IPR001078">
    <property type="entry name" value="2-oxoacid_DH_actylTfrase"/>
</dbReference>
<organism evidence="10 11">
    <name type="scientific">Pseudomonas serbiensis</name>
    <dbReference type="NCBI Taxonomy" id="3064350"/>
    <lineage>
        <taxon>Bacteria</taxon>
        <taxon>Pseudomonadati</taxon>
        <taxon>Pseudomonadota</taxon>
        <taxon>Gammaproteobacteria</taxon>
        <taxon>Pseudomonadales</taxon>
        <taxon>Pseudomonadaceae</taxon>
        <taxon>Pseudomonas</taxon>
    </lineage>
</organism>
<dbReference type="InterPro" id="IPR000089">
    <property type="entry name" value="Biotin_lipoyl"/>
</dbReference>
<accession>A0ABT9D057</accession>
<sequence length="367" mass="39325">MKYFKLPDLGEGLQEAEVVQWHVKEGDTVHADQLVVSVETAKAIVDIPAPYDGVVAKLFGGDGDVLHVGEPLMAFEGEGDAGTVVGRLEGGGSQDDQFCVGAAPSTREHLSVKATPAVRQLARQLGVELNALAGSGNNGLITRADVERAAQIERDRFGGQRLRGVRRSMALNMAKSHAEVVPVTIFGDADLHRWAQARDPLIRLGKAMAEACKVEPVLNSWFDGKSLSIKQHETLNLGIAVDTPDGLFVPVLRDVGNRTAADLKEGMSRLRADVKARSIPPQEMMGATITLSNFGTLFGRYANPIVVPPQVAIIGAGGIREEPVAMNGEVVIHPILPLSLTFDHRAVTGGEAARFFKALVDELEKPE</sequence>
<proteinExistence type="inferred from homology"/>
<dbReference type="PANTHER" id="PTHR43178:SF12">
    <property type="entry name" value="DIHYDROLIPOAMIDE ACETYLTRANSFERASE COMPONENT OF PYRUVATE DEHYDROGENASE COMPLEX"/>
    <property type="match status" value="1"/>
</dbReference>
<evidence type="ECO:0000256" key="2">
    <source>
        <dbReference type="ARBA" id="ARBA00007317"/>
    </source>
</evidence>
<dbReference type="SUPFAM" id="SSF47005">
    <property type="entry name" value="Peripheral subunit-binding domain of 2-oxo acid dehydrogenase complex"/>
    <property type="match status" value="1"/>
</dbReference>
<reference evidence="10 11" key="1">
    <citation type="submission" date="2023-07" db="EMBL/GenBank/DDBJ databases">
        <title>Identification of four novel Pseudomonas species associated with bacterial leaf spot of cucurbits.</title>
        <authorList>
            <person name="Fullem K.R."/>
        </authorList>
    </citation>
    <scope>NUCLEOTIDE SEQUENCE [LARGE SCALE GENOMIC DNA]</scope>
    <source>
        <strain evidence="10 11">KFB 138</strain>
    </source>
</reference>
<evidence type="ECO:0000256" key="5">
    <source>
        <dbReference type="ARBA" id="ARBA00022823"/>
    </source>
</evidence>
<dbReference type="SUPFAM" id="SSF51230">
    <property type="entry name" value="Single hybrid motif"/>
    <property type="match status" value="1"/>
</dbReference>
<dbReference type="Gene3D" id="4.10.320.10">
    <property type="entry name" value="E3-binding domain"/>
    <property type="match status" value="1"/>
</dbReference>
<evidence type="ECO:0000259" key="9">
    <source>
        <dbReference type="PROSITE" id="PS51826"/>
    </source>
</evidence>
<dbReference type="InterPro" id="IPR036625">
    <property type="entry name" value="E3-bd_dom_sf"/>
</dbReference>
<evidence type="ECO:0000256" key="4">
    <source>
        <dbReference type="ARBA" id="ARBA00022679"/>
    </source>
</evidence>
<keyword evidence="4 7" id="KW-0808">Transferase</keyword>
<dbReference type="CDD" id="cd06849">
    <property type="entry name" value="lipoyl_domain"/>
    <property type="match status" value="1"/>
</dbReference>
<dbReference type="Proteomes" id="UP001223016">
    <property type="component" value="Unassembled WGS sequence"/>
</dbReference>
<dbReference type="InterPro" id="IPR004167">
    <property type="entry name" value="PSBD"/>
</dbReference>
<evidence type="ECO:0000259" key="8">
    <source>
        <dbReference type="PROSITE" id="PS50968"/>
    </source>
</evidence>
<keyword evidence="5 7" id="KW-0450">Lipoyl</keyword>
<dbReference type="Pfam" id="PF02817">
    <property type="entry name" value="E3_binding"/>
    <property type="match status" value="1"/>
</dbReference>
<dbReference type="Gene3D" id="2.40.50.100">
    <property type="match status" value="1"/>
</dbReference>
<dbReference type="Gene3D" id="3.30.559.10">
    <property type="entry name" value="Chloramphenicol acetyltransferase-like domain"/>
    <property type="match status" value="1"/>
</dbReference>
<dbReference type="PROSITE" id="PS00189">
    <property type="entry name" value="LIPOYL"/>
    <property type="match status" value="1"/>
</dbReference>
<feature type="domain" description="Peripheral subunit-binding (PSBD)" evidence="9">
    <location>
        <begin position="113"/>
        <end position="150"/>
    </location>
</feature>
<protein>
    <recommendedName>
        <fullName evidence="7">Dihydrolipoamide acetyltransferase component of pyruvate dehydrogenase complex</fullName>
        <ecNumber evidence="7">2.3.1.-</ecNumber>
    </recommendedName>
</protein>
<dbReference type="RefSeq" id="WP_201006597.1">
    <property type="nucleotide sequence ID" value="NZ_JAUQOO010000021.1"/>
</dbReference>
<evidence type="ECO:0000313" key="10">
    <source>
        <dbReference type="EMBL" id="MDO7929647.1"/>
    </source>
</evidence>
<comment type="similarity">
    <text evidence="2 7">Belongs to the 2-oxoacid dehydrogenase family.</text>
</comment>
<dbReference type="InterPro" id="IPR003016">
    <property type="entry name" value="2-oxoA_DH_lipoyl-BS"/>
</dbReference>
<dbReference type="Pfam" id="PF00198">
    <property type="entry name" value="2-oxoacid_dh"/>
    <property type="match status" value="1"/>
</dbReference>
<dbReference type="Pfam" id="PF00364">
    <property type="entry name" value="Biotin_lipoyl"/>
    <property type="match status" value="1"/>
</dbReference>
<dbReference type="GO" id="GO:0016746">
    <property type="term" value="F:acyltransferase activity"/>
    <property type="evidence" value="ECO:0007669"/>
    <property type="project" value="UniProtKB-KW"/>
</dbReference>
<dbReference type="PANTHER" id="PTHR43178">
    <property type="entry name" value="DIHYDROLIPOAMIDE ACETYLTRANSFERASE COMPONENT OF PYRUVATE DEHYDROGENASE COMPLEX"/>
    <property type="match status" value="1"/>
</dbReference>
<comment type="caution">
    <text evidence="10">The sequence shown here is derived from an EMBL/GenBank/DDBJ whole genome shotgun (WGS) entry which is preliminary data.</text>
</comment>
<dbReference type="PROSITE" id="PS50968">
    <property type="entry name" value="BIOTINYL_LIPOYL"/>
    <property type="match status" value="1"/>
</dbReference>
<evidence type="ECO:0000256" key="1">
    <source>
        <dbReference type="ARBA" id="ARBA00001938"/>
    </source>
</evidence>
<gene>
    <name evidence="10" type="ORF">Q6A51_23005</name>
</gene>
<evidence type="ECO:0000313" key="11">
    <source>
        <dbReference type="Proteomes" id="UP001223016"/>
    </source>
</evidence>
<dbReference type="InterPro" id="IPR011053">
    <property type="entry name" value="Single_hybrid_motif"/>
</dbReference>
<comment type="subunit">
    <text evidence="3">Forms a 24-polypeptide structural core with octahedral symmetry.</text>
</comment>
<name>A0ABT9D057_9PSED</name>
<dbReference type="EMBL" id="JAUQOO010000021">
    <property type="protein sequence ID" value="MDO7929647.1"/>
    <property type="molecule type" value="Genomic_DNA"/>
</dbReference>
<dbReference type="PROSITE" id="PS51826">
    <property type="entry name" value="PSBD"/>
    <property type="match status" value="1"/>
</dbReference>
<evidence type="ECO:0000256" key="6">
    <source>
        <dbReference type="ARBA" id="ARBA00023315"/>
    </source>
</evidence>